<evidence type="ECO:0000313" key="1">
    <source>
        <dbReference type="EMBL" id="CAG8838927.1"/>
    </source>
</evidence>
<organism evidence="1 2">
    <name type="scientific">Gigaspora margarita</name>
    <dbReference type="NCBI Taxonomy" id="4874"/>
    <lineage>
        <taxon>Eukaryota</taxon>
        <taxon>Fungi</taxon>
        <taxon>Fungi incertae sedis</taxon>
        <taxon>Mucoromycota</taxon>
        <taxon>Glomeromycotina</taxon>
        <taxon>Glomeromycetes</taxon>
        <taxon>Diversisporales</taxon>
        <taxon>Gigasporaceae</taxon>
        <taxon>Gigaspora</taxon>
    </lineage>
</organism>
<reference evidence="1 2" key="1">
    <citation type="submission" date="2021-06" db="EMBL/GenBank/DDBJ databases">
        <authorList>
            <person name="Kallberg Y."/>
            <person name="Tangrot J."/>
            <person name="Rosling A."/>
        </authorList>
    </citation>
    <scope>NUCLEOTIDE SEQUENCE [LARGE SCALE GENOMIC DNA]</scope>
    <source>
        <strain evidence="1 2">120-4 pot B 10/14</strain>
    </source>
</reference>
<feature type="non-terminal residue" evidence="1">
    <location>
        <position position="1"/>
    </location>
</feature>
<dbReference type="Proteomes" id="UP000789901">
    <property type="component" value="Unassembled WGS sequence"/>
</dbReference>
<feature type="non-terminal residue" evidence="1">
    <location>
        <position position="125"/>
    </location>
</feature>
<sequence length="125" mass="14349">VERKVNTGHEKNLIKLEINQFEYDEWCKIRRFLNTAIVNKDWVLIGKIQNVAATRAFMIRVAKKEGWNVATNIRDSFDKDPIEAFFQEKLLTLVSSFSNSPGEQVLISIGTKIREAPKVNLGISR</sequence>
<comment type="caution">
    <text evidence="1">The sequence shown here is derived from an EMBL/GenBank/DDBJ whole genome shotgun (WGS) entry which is preliminary data.</text>
</comment>
<protein>
    <submittedName>
        <fullName evidence="1">41823_t:CDS:1</fullName>
    </submittedName>
</protein>
<keyword evidence="2" id="KW-1185">Reference proteome</keyword>
<accession>A0ABN7WRS4</accession>
<gene>
    <name evidence="1" type="ORF">GMARGA_LOCUS34218</name>
</gene>
<dbReference type="EMBL" id="CAJVQB010059312">
    <property type="protein sequence ID" value="CAG8838927.1"/>
    <property type="molecule type" value="Genomic_DNA"/>
</dbReference>
<name>A0ABN7WRS4_GIGMA</name>
<proteinExistence type="predicted"/>
<evidence type="ECO:0000313" key="2">
    <source>
        <dbReference type="Proteomes" id="UP000789901"/>
    </source>
</evidence>